<evidence type="ECO:0000256" key="8">
    <source>
        <dbReference type="HAMAP-Rule" id="MF_00484"/>
    </source>
</evidence>
<evidence type="ECO:0000259" key="10">
    <source>
        <dbReference type="Pfam" id="PF08323"/>
    </source>
</evidence>
<dbReference type="Proteomes" id="UP000318733">
    <property type="component" value="Unassembled WGS sequence"/>
</dbReference>
<evidence type="ECO:0000313" key="12">
    <source>
        <dbReference type="Proteomes" id="UP000318733"/>
    </source>
</evidence>
<feature type="domain" description="Starch synthase catalytic" evidence="10">
    <location>
        <begin position="2"/>
        <end position="224"/>
    </location>
</feature>
<comment type="catalytic activity">
    <reaction evidence="1 8">
        <text>[(1-&gt;4)-alpha-D-glucosyl](n) + ADP-alpha-D-glucose = [(1-&gt;4)-alpha-D-glucosyl](n+1) + ADP + H(+)</text>
        <dbReference type="Rhea" id="RHEA:18189"/>
        <dbReference type="Rhea" id="RHEA-COMP:9584"/>
        <dbReference type="Rhea" id="RHEA-COMP:9587"/>
        <dbReference type="ChEBI" id="CHEBI:15378"/>
        <dbReference type="ChEBI" id="CHEBI:15444"/>
        <dbReference type="ChEBI" id="CHEBI:57498"/>
        <dbReference type="ChEBI" id="CHEBI:456216"/>
        <dbReference type="EC" id="2.4.1.21"/>
    </reaction>
</comment>
<dbReference type="OrthoDB" id="9808590at2"/>
<dbReference type="EC" id="2.4.1.21" evidence="8"/>
<organism evidence="11 12">
    <name type="scientific">Mucilaginibacter corticis</name>
    <dbReference type="NCBI Taxonomy" id="2597670"/>
    <lineage>
        <taxon>Bacteria</taxon>
        <taxon>Pseudomonadati</taxon>
        <taxon>Bacteroidota</taxon>
        <taxon>Sphingobacteriia</taxon>
        <taxon>Sphingobacteriales</taxon>
        <taxon>Sphingobacteriaceae</taxon>
        <taxon>Mucilaginibacter</taxon>
    </lineage>
</organism>
<dbReference type="Pfam" id="PF00534">
    <property type="entry name" value="Glycos_transf_1"/>
    <property type="match status" value="1"/>
</dbReference>
<dbReference type="GO" id="GO:0005978">
    <property type="term" value="P:glycogen biosynthetic process"/>
    <property type="evidence" value="ECO:0007669"/>
    <property type="project" value="UniProtKB-UniRule"/>
</dbReference>
<dbReference type="EMBL" id="VLPK01000001">
    <property type="protein sequence ID" value="TSJ43714.1"/>
    <property type="molecule type" value="Genomic_DNA"/>
</dbReference>
<evidence type="ECO:0000256" key="4">
    <source>
        <dbReference type="ARBA" id="ARBA00010281"/>
    </source>
</evidence>
<sequence length="475" mass="53332">MRIFHLSAECYPVAKVGGLADVVGALPKYQTLAGHNAAVVMPFYDRKFTRENEFDTVFQGATLLGTRRLYFEILKEKTNKLGFELYLVKIPGLIDRENIYSYPDETEQFIAFQISFLDWISYSQQSPDIIHCHDHHSGLVPFLLQYSKLYTRLAKTPTVFTIHNGQYHGAFGWDKVGYLPEIDLTKAGLLDWSGGINPLASAVRCASKYTTVSPSYLEELTVNSNGLEFLFFIERAKGVGIINGIDTEVWNPATDPMIIEKFNAAKVAAGKQKNKEALCARFNLDPAKPLITFIGRLVVEKGADLLAEALETSLADFAGKVNFLILGAGEPQMEMDLQELKEKFPADTNVYIGYNEELAHLFYAGSDFLLMPSRVEPCGLNQLYSLRYGTMPMVRSTGGLKDTVIDFGDANGYGIRYNNTSVEDICYAISRAIVLFDDDKQLQTLRKRMMALDFSWDVSAKQYMELYHSLNTTTV</sequence>
<keyword evidence="7 8" id="KW-0320">Glycogen biosynthesis</keyword>
<keyword evidence="6 8" id="KW-0808">Transferase</keyword>
<comment type="function">
    <text evidence="2 8">Synthesizes alpha-1,4-glucan chains using ADP-glucose.</text>
</comment>
<dbReference type="RefSeq" id="WP_144247280.1">
    <property type="nucleotide sequence ID" value="NZ_VLPK01000001.1"/>
</dbReference>
<name>A0A556MUU7_9SPHI</name>
<feature type="domain" description="Glycosyl transferase family 1" evidence="9">
    <location>
        <begin position="281"/>
        <end position="429"/>
    </location>
</feature>
<dbReference type="HAMAP" id="MF_00484">
    <property type="entry name" value="Glycogen_synth"/>
    <property type="match status" value="1"/>
</dbReference>
<dbReference type="PANTHER" id="PTHR45825:SF11">
    <property type="entry name" value="ALPHA AMYLASE DOMAIN-CONTAINING PROTEIN"/>
    <property type="match status" value="1"/>
</dbReference>
<keyword evidence="5 8" id="KW-0328">Glycosyltransferase</keyword>
<protein>
    <recommendedName>
        <fullName evidence="8">Glycogen synthase</fullName>
        <ecNumber evidence="8">2.4.1.21</ecNumber>
    </recommendedName>
    <alternativeName>
        <fullName evidence="8">Starch [bacterial glycogen] synthase</fullName>
    </alternativeName>
</protein>
<reference evidence="11 12" key="1">
    <citation type="submission" date="2019-07" db="EMBL/GenBank/DDBJ databases">
        <authorList>
            <person name="Huq M.A."/>
        </authorList>
    </citation>
    <scope>NUCLEOTIDE SEQUENCE [LARGE SCALE GENOMIC DNA]</scope>
    <source>
        <strain evidence="11 12">MAH-19</strain>
    </source>
</reference>
<evidence type="ECO:0000256" key="1">
    <source>
        <dbReference type="ARBA" id="ARBA00001478"/>
    </source>
</evidence>
<dbReference type="GO" id="GO:0004373">
    <property type="term" value="F:alpha-1,4-glucan glucosyltransferase (UDP-glucose donor) activity"/>
    <property type="evidence" value="ECO:0007669"/>
    <property type="project" value="InterPro"/>
</dbReference>
<dbReference type="Gene3D" id="3.40.50.2000">
    <property type="entry name" value="Glycogen Phosphorylase B"/>
    <property type="match status" value="2"/>
</dbReference>
<dbReference type="GO" id="GO:0009011">
    <property type="term" value="F:alpha-1,4-glucan glucosyltransferase (ADP-glucose donor) activity"/>
    <property type="evidence" value="ECO:0007669"/>
    <property type="project" value="UniProtKB-UniRule"/>
</dbReference>
<evidence type="ECO:0000256" key="7">
    <source>
        <dbReference type="ARBA" id="ARBA00023056"/>
    </source>
</evidence>
<feature type="binding site" evidence="8">
    <location>
        <position position="15"/>
    </location>
    <ligand>
        <name>ADP-alpha-D-glucose</name>
        <dbReference type="ChEBI" id="CHEBI:57498"/>
    </ligand>
</feature>
<gene>
    <name evidence="8" type="primary">glgA</name>
    <name evidence="11" type="ORF">FO440_05860</name>
</gene>
<dbReference type="Pfam" id="PF08323">
    <property type="entry name" value="Glyco_transf_5"/>
    <property type="match status" value="1"/>
</dbReference>
<comment type="caution">
    <text evidence="11">The sequence shown here is derived from an EMBL/GenBank/DDBJ whole genome shotgun (WGS) entry which is preliminary data.</text>
</comment>
<dbReference type="UniPathway" id="UPA00164"/>
<accession>A0A556MUU7</accession>
<evidence type="ECO:0000259" key="9">
    <source>
        <dbReference type="Pfam" id="PF00534"/>
    </source>
</evidence>
<dbReference type="AlphaFoldDB" id="A0A556MUU7"/>
<evidence type="ECO:0000313" key="11">
    <source>
        <dbReference type="EMBL" id="TSJ43714.1"/>
    </source>
</evidence>
<dbReference type="InterPro" id="IPR011835">
    <property type="entry name" value="GS/SS"/>
</dbReference>
<dbReference type="InterPro" id="IPR013534">
    <property type="entry name" value="Starch_synth_cat_dom"/>
</dbReference>
<evidence type="ECO:0000256" key="2">
    <source>
        <dbReference type="ARBA" id="ARBA00002764"/>
    </source>
</evidence>
<evidence type="ECO:0000256" key="3">
    <source>
        <dbReference type="ARBA" id="ARBA00004964"/>
    </source>
</evidence>
<evidence type="ECO:0000256" key="5">
    <source>
        <dbReference type="ARBA" id="ARBA00022676"/>
    </source>
</evidence>
<dbReference type="InterPro" id="IPR001296">
    <property type="entry name" value="Glyco_trans_1"/>
</dbReference>
<dbReference type="CDD" id="cd03791">
    <property type="entry name" value="GT5_Glycogen_synthase_DULL1-like"/>
    <property type="match status" value="1"/>
</dbReference>
<keyword evidence="12" id="KW-1185">Reference proteome</keyword>
<proteinExistence type="inferred from homology"/>
<dbReference type="PANTHER" id="PTHR45825">
    <property type="entry name" value="GRANULE-BOUND STARCH SYNTHASE 1, CHLOROPLASTIC/AMYLOPLASTIC"/>
    <property type="match status" value="1"/>
</dbReference>
<comment type="similarity">
    <text evidence="4 8">Belongs to the glycosyltransferase 1 family. Bacterial/plant glycogen synthase subfamily.</text>
</comment>
<dbReference type="NCBIfam" id="TIGR02095">
    <property type="entry name" value="glgA"/>
    <property type="match status" value="1"/>
</dbReference>
<comment type="pathway">
    <text evidence="3 8">Glycan biosynthesis; glycogen biosynthesis.</text>
</comment>
<dbReference type="SUPFAM" id="SSF53756">
    <property type="entry name" value="UDP-Glycosyltransferase/glycogen phosphorylase"/>
    <property type="match status" value="1"/>
</dbReference>
<evidence type="ECO:0000256" key="6">
    <source>
        <dbReference type="ARBA" id="ARBA00022679"/>
    </source>
</evidence>